<evidence type="ECO:0000313" key="1">
    <source>
        <dbReference type="EMBL" id="MEQ2512410.1"/>
    </source>
</evidence>
<sequence>MRQTARYPLRTILSAENCHRATADWQCAVGTIVPKESGKTIRRIIVYCAFDHNSGTARFDNLSLRQEPVQTYSYNADGNVTAATQTGTGTEKAGYTGAWQRYTAPVHSNVTVSATYTKITTYYTVTFVADGFTVKTMQVYSGYILKDSDYPSVPEKLGCDGHGHKWRVFPDNRIDFVK</sequence>
<dbReference type="RefSeq" id="WP_349137037.1">
    <property type="nucleotide sequence ID" value="NZ_JBBMFF010000280.1"/>
</dbReference>
<organism evidence="1 2">
    <name type="scientific">Faecousia intestinalis</name>
    <dbReference type="NCBI Taxonomy" id="3133167"/>
    <lineage>
        <taxon>Bacteria</taxon>
        <taxon>Bacillati</taxon>
        <taxon>Bacillota</taxon>
        <taxon>Clostridia</taxon>
        <taxon>Eubacteriales</taxon>
        <taxon>Oscillospiraceae</taxon>
        <taxon>Faecousia</taxon>
    </lineage>
</organism>
<dbReference type="Proteomes" id="UP001491552">
    <property type="component" value="Unassembled WGS sequence"/>
</dbReference>
<dbReference type="EMBL" id="JBBMFF010000280">
    <property type="protein sequence ID" value="MEQ2512410.1"/>
    <property type="molecule type" value="Genomic_DNA"/>
</dbReference>
<evidence type="ECO:0008006" key="3">
    <source>
        <dbReference type="Google" id="ProtNLM"/>
    </source>
</evidence>
<comment type="caution">
    <text evidence="1">The sequence shown here is derived from an EMBL/GenBank/DDBJ whole genome shotgun (WGS) entry which is preliminary data.</text>
</comment>
<gene>
    <name evidence="1" type="ORF">WMO66_14360</name>
</gene>
<protein>
    <recommendedName>
        <fullName evidence="3">YD repeat-containing protein</fullName>
    </recommendedName>
</protein>
<keyword evidence="2" id="KW-1185">Reference proteome</keyword>
<proteinExistence type="predicted"/>
<accession>A0ABV1GAE2</accession>
<name>A0ABV1GAE2_9FIRM</name>
<evidence type="ECO:0000313" key="2">
    <source>
        <dbReference type="Proteomes" id="UP001491552"/>
    </source>
</evidence>
<reference evidence="1 2" key="1">
    <citation type="submission" date="2024-03" db="EMBL/GenBank/DDBJ databases">
        <title>Human intestinal bacterial collection.</title>
        <authorList>
            <person name="Pauvert C."/>
            <person name="Hitch T.C.A."/>
            <person name="Clavel T."/>
        </authorList>
    </citation>
    <scope>NUCLEOTIDE SEQUENCE [LARGE SCALE GENOMIC DNA]</scope>
    <source>
        <strain evidence="1 2">CLA-AA-H192</strain>
    </source>
</reference>